<dbReference type="SUPFAM" id="SSF55729">
    <property type="entry name" value="Acyl-CoA N-acyltransferases (Nat)"/>
    <property type="match status" value="1"/>
</dbReference>
<protein>
    <submittedName>
        <fullName evidence="2">N-acetyltransferase</fullName>
    </submittedName>
</protein>
<dbReference type="Gene3D" id="3.40.630.30">
    <property type="match status" value="1"/>
</dbReference>
<feature type="domain" description="N-acetyltransferase" evidence="1">
    <location>
        <begin position="1"/>
        <end position="146"/>
    </location>
</feature>
<dbReference type="Pfam" id="PF13508">
    <property type="entry name" value="Acetyltransf_7"/>
    <property type="match status" value="1"/>
</dbReference>
<dbReference type="CDD" id="cd04301">
    <property type="entry name" value="NAT_SF"/>
    <property type="match status" value="1"/>
</dbReference>
<dbReference type="PROSITE" id="PS51186">
    <property type="entry name" value="GNAT"/>
    <property type="match status" value="1"/>
</dbReference>
<dbReference type="InterPro" id="IPR016181">
    <property type="entry name" value="Acyl_CoA_acyltransferase"/>
</dbReference>
<dbReference type="PANTHER" id="PTHR43617">
    <property type="entry name" value="L-AMINO ACID N-ACETYLTRANSFERASE"/>
    <property type="match status" value="1"/>
</dbReference>
<dbReference type="InterPro" id="IPR000182">
    <property type="entry name" value="GNAT_dom"/>
</dbReference>
<dbReference type="InterPro" id="IPR050276">
    <property type="entry name" value="MshD_Acetyltransferase"/>
</dbReference>
<dbReference type="EMBL" id="BAABDF010000001">
    <property type="protein sequence ID" value="GAA3854173.1"/>
    <property type="molecule type" value="Genomic_DNA"/>
</dbReference>
<organism evidence="2 3">
    <name type="scientific">Celeribacter arenosi</name>
    <dbReference type="NCBI Taxonomy" id="792649"/>
    <lineage>
        <taxon>Bacteria</taxon>
        <taxon>Pseudomonadati</taxon>
        <taxon>Pseudomonadota</taxon>
        <taxon>Alphaproteobacteria</taxon>
        <taxon>Rhodobacterales</taxon>
        <taxon>Roseobacteraceae</taxon>
        <taxon>Celeribacter</taxon>
    </lineage>
</organism>
<reference evidence="3" key="1">
    <citation type="journal article" date="2019" name="Int. J. Syst. Evol. Microbiol.">
        <title>The Global Catalogue of Microorganisms (GCM) 10K type strain sequencing project: providing services to taxonomists for standard genome sequencing and annotation.</title>
        <authorList>
            <consortium name="The Broad Institute Genomics Platform"/>
            <consortium name="The Broad Institute Genome Sequencing Center for Infectious Disease"/>
            <person name="Wu L."/>
            <person name="Ma J."/>
        </authorList>
    </citation>
    <scope>NUCLEOTIDE SEQUENCE [LARGE SCALE GENOMIC DNA]</scope>
    <source>
        <strain evidence="3">JCM 17190</strain>
    </source>
</reference>
<evidence type="ECO:0000313" key="2">
    <source>
        <dbReference type="EMBL" id="GAA3854173.1"/>
    </source>
</evidence>
<dbReference type="RefSeq" id="WP_344842205.1">
    <property type="nucleotide sequence ID" value="NZ_BAABDF010000001.1"/>
</dbReference>
<keyword evidence="3" id="KW-1185">Reference proteome</keyword>
<gene>
    <name evidence="2" type="ORF">GCM10022404_01900</name>
</gene>
<name>A0ABP7JTG5_9RHOB</name>
<sequence>MILRDEDPRDVDAICDLTQSAFAPMAYADGNEGPAIAQMRRAGELTISLVAEVSNEVVAHIAFSPALIDDTHAGWYALGPVAVRPDHQGQGIGRAIIEAGLARLRDTGAAGCVLIGDPALYSRFGFTCENALTYRTLATRYVQFIAFTAPPPAGEVRFVDALEA</sequence>
<comment type="caution">
    <text evidence="2">The sequence shown here is derived from an EMBL/GenBank/DDBJ whole genome shotgun (WGS) entry which is preliminary data.</text>
</comment>
<evidence type="ECO:0000313" key="3">
    <source>
        <dbReference type="Proteomes" id="UP001399917"/>
    </source>
</evidence>
<dbReference type="Proteomes" id="UP001399917">
    <property type="component" value="Unassembled WGS sequence"/>
</dbReference>
<dbReference type="PANTHER" id="PTHR43617:SF2">
    <property type="entry name" value="UPF0039 PROTEIN SLL0451"/>
    <property type="match status" value="1"/>
</dbReference>
<proteinExistence type="predicted"/>
<accession>A0ABP7JTG5</accession>
<evidence type="ECO:0000259" key="1">
    <source>
        <dbReference type="PROSITE" id="PS51186"/>
    </source>
</evidence>